<organism evidence="5 6">
    <name type="scientific">Hypocrea atroviridis (strain ATCC 20476 / IMI 206040)</name>
    <name type="common">Trichoderma atroviride</name>
    <dbReference type="NCBI Taxonomy" id="452589"/>
    <lineage>
        <taxon>Eukaryota</taxon>
        <taxon>Fungi</taxon>
        <taxon>Dikarya</taxon>
        <taxon>Ascomycota</taxon>
        <taxon>Pezizomycotina</taxon>
        <taxon>Sordariomycetes</taxon>
        <taxon>Hypocreomycetidae</taxon>
        <taxon>Hypocreales</taxon>
        <taxon>Hypocreaceae</taxon>
        <taxon>Trichoderma</taxon>
    </lineage>
</organism>
<dbReference type="PRINTS" id="PR00069">
    <property type="entry name" value="ALDKETRDTASE"/>
</dbReference>
<keyword evidence="6" id="KW-1185">Reference proteome</keyword>
<evidence type="ECO:0000256" key="2">
    <source>
        <dbReference type="ARBA" id="ARBA00022857"/>
    </source>
</evidence>
<dbReference type="InterPro" id="IPR020471">
    <property type="entry name" value="AKR"/>
</dbReference>
<evidence type="ECO:0000256" key="1">
    <source>
        <dbReference type="ARBA" id="ARBA00007905"/>
    </source>
</evidence>
<name>G9P4L2_HYPAI</name>
<dbReference type="OMA" id="NEDHIGF"/>
<dbReference type="EMBL" id="ABDG02000027">
    <property type="protein sequence ID" value="EHK41998.1"/>
    <property type="molecule type" value="Genomic_DNA"/>
</dbReference>
<evidence type="ECO:0000256" key="3">
    <source>
        <dbReference type="ARBA" id="ARBA00023002"/>
    </source>
</evidence>
<dbReference type="InterPro" id="IPR036812">
    <property type="entry name" value="NAD(P)_OxRdtase_dom_sf"/>
</dbReference>
<gene>
    <name evidence="5" type="ORF">TRIATDRAFT_268235</name>
</gene>
<dbReference type="PANTHER" id="PTHR43827:SF3">
    <property type="entry name" value="NADP-DEPENDENT OXIDOREDUCTASE DOMAIN-CONTAINING PROTEIN"/>
    <property type="match status" value="1"/>
</dbReference>
<reference evidence="5 6" key="1">
    <citation type="journal article" date="2011" name="Genome Biol.">
        <title>Comparative genome sequence analysis underscores mycoparasitism as the ancestral life style of Trichoderma.</title>
        <authorList>
            <person name="Kubicek C.P."/>
            <person name="Herrera-Estrella A."/>
            <person name="Seidl-Seiboth V."/>
            <person name="Martinez D.A."/>
            <person name="Druzhinina I.S."/>
            <person name="Thon M."/>
            <person name="Zeilinger S."/>
            <person name="Casas-Flores S."/>
            <person name="Horwitz B.A."/>
            <person name="Mukherjee P.K."/>
            <person name="Mukherjee M."/>
            <person name="Kredics L."/>
            <person name="Alcaraz L.D."/>
            <person name="Aerts A."/>
            <person name="Antal Z."/>
            <person name="Atanasova L."/>
            <person name="Cervantes-Badillo M.G."/>
            <person name="Challacombe J."/>
            <person name="Chertkov O."/>
            <person name="McCluskey K."/>
            <person name="Coulpier F."/>
            <person name="Deshpande N."/>
            <person name="von Doehren H."/>
            <person name="Ebbole D.J."/>
            <person name="Esquivel-Naranjo E.U."/>
            <person name="Fekete E."/>
            <person name="Flipphi M."/>
            <person name="Glaser F."/>
            <person name="Gomez-Rodriguez E.Y."/>
            <person name="Gruber S."/>
            <person name="Han C."/>
            <person name="Henrissat B."/>
            <person name="Hermosa R."/>
            <person name="Hernandez-Onate M."/>
            <person name="Karaffa L."/>
            <person name="Kosti I."/>
            <person name="Le Crom S."/>
            <person name="Lindquist E."/>
            <person name="Lucas S."/>
            <person name="Luebeck M."/>
            <person name="Luebeck P.S."/>
            <person name="Margeot A."/>
            <person name="Metz B."/>
            <person name="Misra M."/>
            <person name="Nevalainen H."/>
            <person name="Omann M."/>
            <person name="Packer N."/>
            <person name="Perrone G."/>
            <person name="Uresti-Rivera E.E."/>
            <person name="Salamov A."/>
            <person name="Schmoll M."/>
            <person name="Seiboth B."/>
            <person name="Shapiro H."/>
            <person name="Sukno S."/>
            <person name="Tamayo-Ramos J.A."/>
            <person name="Tisch D."/>
            <person name="Wiest A."/>
            <person name="Wilkinson H.H."/>
            <person name="Zhang M."/>
            <person name="Coutinho P.M."/>
            <person name="Kenerley C.M."/>
            <person name="Monte E."/>
            <person name="Baker S.E."/>
            <person name="Grigoriev I.V."/>
        </authorList>
    </citation>
    <scope>NUCLEOTIDE SEQUENCE [LARGE SCALE GENOMIC DNA]</scope>
    <source>
        <strain evidence="6">ATCC 20476 / IMI 206040</strain>
    </source>
</reference>
<dbReference type="STRING" id="452589.G9P4L2"/>
<protein>
    <recommendedName>
        <fullName evidence="4">NADP-dependent oxidoreductase domain-containing protein</fullName>
    </recommendedName>
</protein>
<dbReference type="PANTHER" id="PTHR43827">
    <property type="entry name" value="2,5-DIKETO-D-GLUCONIC ACID REDUCTASE"/>
    <property type="match status" value="1"/>
</dbReference>
<dbReference type="HOGENOM" id="CLU_1396501_0_0_1"/>
<dbReference type="PROSITE" id="PS00798">
    <property type="entry name" value="ALDOKETO_REDUCTASE_1"/>
    <property type="match status" value="1"/>
</dbReference>
<dbReference type="AlphaFoldDB" id="G9P4L2"/>
<dbReference type="InterPro" id="IPR018170">
    <property type="entry name" value="Aldo/ket_reductase_CS"/>
</dbReference>
<feature type="domain" description="NADP-dependent oxidoreductase" evidence="4">
    <location>
        <begin position="18"/>
        <end position="81"/>
    </location>
</feature>
<dbReference type="Gene3D" id="3.20.20.100">
    <property type="entry name" value="NADP-dependent oxidoreductase domain"/>
    <property type="match status" value="2"/>
</dbReference>
<evidence type="ECO:0000313" key="5">
    <source>
        <dbReference type="EMBL" id="EHK41998.1"/>
    </source>
</evidence>
<dbReference type="GO" id="GO:0016616">
    <property type="term" value="F:oxidoreductase activity, acting on the CH-OH group of donors, NAD or NADP as acceptor"/>
    <property type="evidence" value="ECO:0007669"/>
    <property type="project" value="UniProtKB-ARBA"/>
</dbReference>
<comment type="similarity">
    <text evidence="1">Belongs to the aldo/keto reductase family.</text>
</comment>
<dbReference type="SUPFAM" id="SSF51430">
    <property type="entry name" value="NAD(P)-linked oxidoreductase"/>
    <property type="match status" value="1"/>
</dbReference>
<dbReference type="InterPro" id="IPR023210">
    <property type="entry name" value="NADP_OxRdtase_dom"/>
</dbReference>
<evidence type="ECO:0000259" key="4">
    <source>
        <dbReference type="Pfam" id="PF00248"/>
    </source>
</evidence>
<dbReference type="Proteomes" id="UP000005426">
    <property type="component" value="Unassembled WGS sequence"/>
</dbReference>
<keyword evidence="3" id="KW-0560">Oxidoreductase</keyword>
<dbReference type="eggNOG" id="KOG1577">
    <property type="taxonomic scope" value="Eukaryota"/>
</dbReference>
<proteinExistence type="inferred from homology"/>
<dbReference type="OrthoDB" id="416253at2759"/>
<evidence type="ECO:0000313" key="6">
    <source>
        <dbReference type="Proteomes" id="UP000005426"/>
    </source>
</evidence>
<comment type="caution">
    <text evidence="5">The sequence shown here is derived from an EMBL/GenBank/DDBJ whole genome shotgun (WGS) entry which is preliminary data.</text>
</comment>
<accession>G9P4L2</accession>
<feature type="domain" description="NADP-dependent oxidoreductase" evidence="4">
    <location>
        <begin position="102"/>
        <end position="159"/>
    </location>
</feature>
<keyword evidence="2" id="KW-0521">NADP</keyword>
<sequence length="195" mass="21852">MDLPIIFPLSSGRNVPVLGYRHIDGARAYGNEKEIGQAIKESGIPRHEIFLTTKLAQTWHEPADVQKALEQSLKDLQMEYVPHAYKAGENNGTIRHPSGNGKIIDIAARYQISPAQVCLSWAVQKGIPVIPKSVQESHLQQNIQLTRLSDEDFYTVDQLSSERGPVRFLDPSRHLGFDIFDEENDQPVANGAPWD</sequence>
<dbReference type="Pfam" id="PF00248">
    <property type="entry name" value="Aldo_ket_red"/>
    <property type="match status" value="2"/>
</dbReference>